<name>A0AAQ1SNA8_LEPIR</name>
<reference evidence="1 2" key="1">
    <citation type="submission" date="2017-11" db="EMBL/GenBank/DDBJ databases">
        <authorList>
            <person name="Lechat P."/>
        </authorList>
    </citation>
    <scope>NUCLEOTIDE SEQUENCE [LARGE SCALE GENOMIC DNA]</scope>
    <source>
        <strain evidence="1">L495</strain>
    </source>
</reference>
<dbReference type="EMBL" id="OEJX01000016">
    <property type="protein sequence ID" value="SOR60939.1"/>
    <property type="molecule type" value="Genomic_DNA"/>
</dbReference>
<proteinExistence type="predicted"/>
<dbReference type="AlphaFoldDB" id="A0AAQ1SNA8"/>
<organism evidence="1 2">
    <name type="scientific">Leptospira interrogans serovar Manilae</name>
    <dbReference type="NCBI Taxonomy" id="214675"/>
    <lineage>
        <taxon>Bacteria</taxon>
        <taxon>Pseudomonadati</taxon>
        <taxon>Spirochaetota</taxon>
        <taxon>Spirochaetia</taxon>
        <taxon>Leptospirales</taxon>
        <taxon>Leptospiraceae</taxon>
        <taxon>Leptospira</taxon>
    </lineage>
</organism>
<gene>
    <name evidence="1" type="ORF">LMANV2_230054</name>
</gene>
<evidence type="ECO:0000313" key="2">
    <source>
        <dbReference type="Proteomes" id="UP000234460"/>
    </source>
</evidence>
<dbReference type="Proteomes" id="UP000234460">
    <property type="component" value="Chromosome LMANV2"/>
</dbReference>
<accession>A0AAQ1SNA8</accession>
<protein>
    <submittedName>
        <fullName evidence="1">Uncharacterized protein</fullName>
    </submittedName>
</protein>
<sequence length="84" mass="10316">MVFGGWFRHFRNRFVKFRFRLFWKMNFLSCVCSILEFTNKKILPIPFIKNIEKLIFKELFFIKIEYIKNLKDAVGVFKIIVFDP</sequence>
<comment type="caution">
    <text evidence="1">The sequence shown here is derived from an EMBL/GenBank/DDBJ whole genome shotgun (WGS) entry which is preliminary data.</text>
</comment>
<evidence type="ECO:0000313" key="1">
    <source>
        <dbReference type="EMBL" id="SOR60939.1"/>
    </source>
</evidence>